<dbReference type="HOGENOM" id="CLU_2936308_0_0_0"/>
<dbReference type="Proteomes" id="UP000009149">
    <property type="component" value="Chromosome"/>
</dbReference>
<name>B3E126_METI4</name>
<proteinExistence type="predicted"/>
<keyword evidence="1" id="KW-1133">Transmembrane helix</keyword>
<evidence type="ECO:0000313" key="3">
    <source>
        <dbReference type="Proteomes" id="UP000009149"/>
    </source>
</evidence>
<reference evidence="2 3" key="1">
    <citation type="journal article" date="2008" name="Biol. Direct">
        <title>Complete genome sequence of the extremely acidophilic methanotroph isolate V4, Methylacidiphilum infernorum, a representative of the bacterial phylum Verrucomicrobia.</title>
        <authorList>
            <person name="Hou S."/>
            <person name="Makarova K.S."/>
            <person name="Saw J.H."/>
            <person name="Senin P."/>
            <person name="Ly B.V."/>
            <person name="Zhou Z."/>
            <person name="Ren Y."/>
            <person name="Wang J."/>
            <person name="Galperin M.Y."/>
            <person name="Omelchenko M.V."/>
            <person name="Wolf Y.I."/>
            <person name="Yutin N."/>
            <person name="Koonin E.V."/>
            <person name="Stott M.B."/>
            <person name="Mountain B.W."/>
            <person name="Crowe M.A."/>
            <person name="Smirnova A.V."/>
            <person name="Dunfield P.F."/>
            <person name="Feng L."/>
            <person name="Wang L."/>
            <person name="Alam M."/>
        </authorList>
    </citation>
    <scope>NUCLEOTIDE SEQUENCE [LARGE SCALE GENOMIC DNA]</scope>
    <source>
        <strain evidence="3">Isolate V4</strain>
    </source>
</reference>
<protein>
    <submittedName>
        <fullName evidence="2">Uncharacterized protein</fullName>
    </submittedName>
</protein>
<dbReference type="EMBL" id="CP000975">
    <property type="protein sequence ID" value="ACD84503.1"/>
    <property type="molecule type" value="Genomic_DNA"/>
</dbReference>
<dbReference type="AlphaFoldDB" id="B3E126"/>
<accession>B3E126</accession>
<keyword evidence="1" id="KW-0472">Membrane</keyword>
<feature type="transmembrane region" description="Helical" evidence="1">
    <location>
        <begin position="29"/>
        <end position="53"/>
    </location>
</feature>
<dbReference type="KEGG" id="min:Minf_2449"/>
<keyword evidence="1" id="KW-0812">Transmembrane</keyword>
<evidence type="ECO:0000313" key="2">
    <source>
        <dbReference type="EMBL" id="ACD84503.1"/>
    </source>
</evidence>
<sequence>MSISPMKNSSIEAVVTTVYPLEINFLPFFIPPVCLRAVSFFCFLSFIKFFYVFDLSCSKK</sequence>
<evidence type="ECO:0000256" key="1">
    <source>
        <dbReference type="SAM" id="Phobius"/>
    </source>
</evidence>
<organism evidence="2 3">
    <name type="scientific">Methylacidiphilum infernorum (isolate V4)</name>
    <name type="common">Methylokorus infernorum (strain V4)</name>
    <dbReference type="NCBI Taxonomy" id="481448"/>
    <lineage>
        <taxon>Bacteria</taxon>
        <taxon>Pseudomonadati</taxon>
        <taxon>Verrucomicrobiota</taxon>
        <taxon>Methylacidiphilae</taxon>
        <taxon>Methylacidiphilales</taxon>
        <taxon>Methylacidiphilaceae</taxon>
        <taxon>Methylacidiphilum (ex Ratnadevi et al. 2023)</taxon>
    </lineage>
</organism>
<gene>
    <name evidence="2" type="ordered locus">Minf_2449</name>
</gene>